<evidence type="ECO:0000313" key="3">
    <source>
        <dbReference type="EMBL" id="TWF54621.1"/>
    </source>
</evidence>
<dbReference type="Proteomes" id="UP000320653">
    <property type="component" value="Unassembled WGS sequence"/>
</dbReference>
<feature type="compositionally biased region" description="Basic and acidic residues" evidence="1">
    <location>
        <begin position="172"/>
        <end position="196"/>
    </location>
</feature>
<feature type="compositionally biased region" description="Polar residues" evidence="1">
    <location>
        <begin position="118"/>
        <end position="134"/>
    </location>
</feature>
<protein>
    <recommendedName>
        <fullName evidence="2">Extensin-like C-terminal domain-containing protein</fullName>
    </recommendedName>
</protein>
<feature type="compositionally biased region" description="Basic and acidic residues" evidence="1">
    <location>
        <begin position="265"/>
        <end position="297"/>
    </location>
</feature>
<feature type="compositionally biased region" description="Low complexity" evidence="1">
    <location>
        <begin position="216"/>
        <end position="236"/>
    </location>
</feature>
<reference evidence="3 4" key="1">
    <citation type="submission" date="2019-06" db="EMBL/GenBank/DDBJ databases">
        <title>Sorghum-associated microbial communities from plants grown in Nebraska, USA.</title>
        <authorList>
            <person name="Schachtman D."/>
        </authorList>
    </citation>
    <scope>NUCLEOTIDE SEQUENCE [LARGE SCALE GENOMIC DNA]</scope>
    <source>
        <strain evidence="3 4">1225</strain>
    </source>
</reference>
<dbReference type="RefSeq" id="WP_186458243.1">
    <property type="nucleotide sequence ID" value="NZ_VIWP01000003.1"/>
</dbReference>
<proteinExistence type="predicted"/>
<dbReference type="EMBL" id="VIWP01000003">
    <property type="protein sequence ID" value="TWF54621.1"/>
    <property type="molecule type" value="Genomic_DNA"/>
</dbReference>
<evidence type="ECO:0000259" key="2">
    <source>
        <dbReference type="Pfam" id="PF06904"/>
    </source>
</evidence>
<sequence>MRKSWTRTLRIRTSWIAVLASLPIIAGAALPPNLSLARPAPASQSADVVQVDFLGRFLEDSGMRRQKPATRHRAPRNNETRSKAPQPPVASNIPVPAEKPATSGDAAAVQEREKQAQNDKGNPAENSTAKQAGNQPAKPVAPADDQATTSKAEANSVKPETSGKPAATAQPEKTDDKAAEKAPAEKPAPESQDSEKPTAPTTAKTDTAETKPPVPAASAGAVGAAAVAPTVVQPATDSEPAHEAEVPKPLAKPETGPDTGTADASDDKAGGKDATKPEQAREDETKPEGKQDEETAEKPASPPPPPIVKEDPEKLKACLADLSAIGAKFEPTDPIDEGDGCGIEHPIDVAEVLPGLSLGGATMRCETALTMAHWLKDTVQPALNIAKPGRRITSIVPGSTYACRLRNSAATGKISEHARGNAFDVAAFKFDNGEKMEMKPRDDDHTLEGAFQKTATAGACLHFMTVLAPGSDAAHETHLHLDIMDRKGGYRICE</sequence>
<keyword evidence="4" id="KW-1185">Reference proteome</keyword>
<name>A0A561QW63_9HYPH</name>
<accession>A0A561QW63</accession>
<evidence type="ECO:0000313" key="4">
    <source>
        <dbReference type="Proteomes" id="UP000320653"/>
    </source>
</evidence>
<feature type="domain" description="Extensin-like C-terminal" evidence="2">
    <location>
        <begin position="317"/>
        <end position="493"/>
    </location>
</feature>
<gene>
    <name evidence="3" type="ORF">FHW37_103491</name>
</gene>
<evidence type="ECO:0000256" key="1">
    <source>
        <dbReference type="SAM" id="MobiDB-lite"/>
    </source>
</evidence>
<feature type="region of interest" description="Disordered" evidence="1">
    <location>
        <begin position="60"/>
        <end position="311"/>
    </location>
</feature>
<feature type="compositionally biased region" description="Basic residues" evidence="1">
    <location>
        <begin position="64"/>
        <end position="75"/>
    </location>
</feature>
<dbReference type="AlphaFoldDB" id="A0A561QW63"/>
<organism evidence="3 4">
    <name type="scientific">Neorhizobium alkalisoli</name>
    <dbReference type="NCBI Taxonomy" id="528178"/>
    <lineage>
        <taxon>Bacteria</taxon>
        <taxon>Pseudomonadati</taxon>
        <taxon>Pseudomonadota</taxon>
        <taxon>Alphaproteobacteria</taxon>
        <taxon>Hyphomicrobiales</taxon>
        <taxon>Rhizobiaceae</taxon>
        <taxon>Rhizobium/Agrobacterium group</taxon>
        <taxon>Neorhizobium</taxon>
    </lineage>
</organism>
<dbReference type="InterPro" id="IPR009683">
    <property type="entry name" value="Extensin-like_C"/>
</dbReference>
<comment type="caution">
    <text evidence="3">The sequence shown here is derived from an EMBL/GenBank/DDBJ whole genome shotgun (WGS) entry which is preliminary data.</text>
</comment>
<dbReference type="Pfam" id="PF06904">
    <property type="entry name" value="Extensin-like_C"/>
    <property type="match status" value="1"/>
</dbReference>